<sequence length="190" mass="21693">MNKKIYILSSLLLLTVLSACSTTSQYGRQIESFSFTDQHGQPFGSDQLAGKVWIANFIFTNCETVCPPMTMEMAALQKKLAEEAIEVEFVSFTVDPQVDSPDVLQTYIRQFTDDVSNWHLLTGYTQDEIESFAREQFQTIIHKPDSSDQVIHGTNFYLINEQGLLVEEVNYVDPTYLDELLKSMKKLLKD</sequence>
<evidence type="ECO:0000313" key="6">
    <source>
        <dbReference type="Proteomes" id="UP001596109"/>
    </source>
</evidence>
<dbReference type="Gene3D" id="3.40.30.10">
    <property type="entry name" value="Glutaredoxin"/>
    <property type="match status" value="1"/>
</dbReference>
<dbReference type="CDD" id="cd02968">
    <property type="entry name" value="SCO"/>
    <property type="match status" value="1"/>
</dbReference>
<feature type="domain" description="Thioredoxin" evidence="4">
    <location>
        <begin position="24"/>
        <end position="189"/>
    </location>
</feature>
<dbReference type="PANTHER" id="PTHR12151:SF25">
    <property type="entry name" value="LINALOOL DEHYDRATASE_ISOMERASE DOMAIN-CONTAINING PROTEIN"/>
    <property type="match status" value="1"/>
</dbReference>
<proteinExistence type="inferred from homology"/>
<evidence type="ECO:0000256" key="2">
    <source>
        <dbReference type="ARBA" id="ARBA00023008"/>
    </source>
</evidence>
<keyword evidence="3" id="KW-0732">Signal</keyword>
<dbReference type="InterPro" id="IPR003782">
    <property type="entry name" value="SCO1/SenC"/>
</dbReference>
<dbReference type="PROSITE" id="PS51352">
    <property type="entry name" value="THIOREDOXIN_2"/>
    <property type="match status" value="1"/>
</dbReference>
<keyword evidence="6" id="KW-1185">Reference proteome</keyword>
<evidence type="ECO:0000256" key="1">
    <source>
        <dbReference type="ARBA" id="ARBA00010996"/>
    </source>
</evidence>
<dbReference type="EMBL" id="JBHSNO010000008">
    <property type="protein sequence ID" value="MFC5590590.1"/>
    <property type="molecule type" value="Genomic_DNA"/>
</dbReference>
<accession>A0ABW0TMD5</accession>
<reference evidence="6" key="1">
    <citation type="journal article" date="2019" name="Int. J. Syst. Evol. Microbiol.">
        <title>The Global Catalogue of Microorganisms (GCM) 10K type strain sequencing project: providing services to taxonomists for standard genome sequencing and annotation.</title>
        <authorList>
            <consortium name="The Broad Institute Genomics Platform"/>
            <consortium name="The Broad Institute Genome Sequencing Center for Infectious Disease"/>
            <person name="Wu L."/>
            <person name="Ma J."/>
        </authorList>
    </citation>
    <scope>NUCLEOTIDE SEQUENCE [LARGE SCALE GENOMIC DNA]</scope>
    <source>
        <strain evidence="6">CGMCC 4.1434</strain>
    </source>
</reference>
<dbReference type="Proteomes" id="UP001596109">
    <property type="component" value="Unassembled WGS sequence"/>
</dbReference>
<dbReference type="PROSITE" id="PS51257">
    <property type="entry name" value="PROKAR_LIPOPROTEIN"/>
    <property type="match status" value="1"/>
</dbReference>
<dbReference type="Pfam" id="PF02630">
    <property type="entry name" value="SCO1-SenC"/>
    <property type="match status" value="1"/>
</dbReference>
<feature type="chain" id="PRO_5046399725" evidence="3">
    <location>
        <begin position="22"/>
        <end position="190"/>
    </location>
</feature>
<dbReference type="RefSeq" id="WP_381437282.1">
    <property type="nucleotide sequence ID" value="NZ_JBHSNO010000008.1"/>
</dbReference>
<dbReference type="InterPro" id="IPR036249">
    <property type="entry name" value="Thioredoxin-like_sf"/>
</dbReference>
<gene>
    <name evidence="5" type="ORF">ACFPRA_16915</name>
</gene>
<name>A0ABW0TMD5_9BACL</name>
<comment type="caution">
    <text evidence="5">The sequence shown here is derived from an EMBL/GenBank/DDBJ whole genome shotgun (WGS) entry which is preliminary data.</text>
</comment>
<protein>
    <submittedName>
        <fullName evidence="5">SCO family protein</fullName>
    </submittedName>
</protein>
<comment type="similarity">
    <text evidence="1">Belongs to the SCO1/2 family.</text>
</comment>
<dbReference type="SUPFAM" id="SSF52833">
    <property type="entry name" value="Thioredoxin-like"/>
    <property type="match status" value="1"/>
</dbReference>
<evidence type="ECO:0000259" key="4">
    <source>
        <dbReference type="PROSITE" id="PS51352"/>
    </source>
</evidence>
<organism evidence="5 6">
    <name type="scientific">Sporosarcina soli</name>
    <dbReference type="NCBI Taxonomy" id="334736"/>
    <lineage>
        <taxon>Bacteria</taxon>
        <taxon>Bacillati</taxon>
        <taxon>Bacillota</taxon>
        <taxon>Bacilli</taxon>
        <taxon>Bacillales</taxon>
        <taxon>Caryophanaceae</taxon>
        <taxon>Sporosarcina</taxon>
    </lineage>
</organism>
<feature type="signal peptide" evidence="3">
    <location>
        <begin position="1"/>
        <end position="21"/>
    </location>
</feature>
<dbReference type="InterPro" id="IPR013766">
    <property type="entry name" value="Thioredoxin_domain"/>
</dbReference>
<keyword evidence="2" id="KW-0186">Copper</keyword>
<evidence type="ECO:0000256" key="3">
    <source>
        <dbReference type="SAM" id="SignalP"/>
    </source>
</evidence>
<dbReference type="PANTHER" id="PTHR12151">
    <property type="entry name" value="ELECTRON TRANSPORT PROTIN SCO1/SENC FAMILY MEMBER"/>
    <property type="match status" value="1"/>
</dbReference>
<evidence type="ECO:0000313" key="5">
    <source>
        <dbReference type="EMBL" id="MFC5590590.1"/>
    </source>
</evidence>